<dbReference type="SUPFAM" id="SSF51230">
    <property type="entry name" value="Single hybrid motif"/>
    <property type="match status" value="1"/>
</dbReference>
<keyword evidence="6" id="KW-1185">Reference proteome</keyword>
<keyword evidence="2 3" id="KW-0450">Lipoyl</keyword>
<dbReference type="PROSITE" id="PS50968">
    <property type="entry name" value="BIOTINYL_LIPOYL"/>
    <property type="match status" value="1"/>
</dbReference>
<name>A0ABX0TIX1_9MICC</name>
<evidence type="ECO:0000259" key="4">
    <source>
        <dbReference type="PROSITE" id="PS50968"/>
    </source>
</evidence>
<dbReference type="Gene3D" id="2.40.50.100">
    <property type="match status" value="1"/>
</dbReference>
<dbReference type="PANTHER" id="PTHR11715:SF3">
    <property type="entry name" value="GLYCINE CLEAVAGE SYSTEM H PROTEIN-RELATED"/>
    <property type="match status" value="1"/>
</dbReference>
<dbReference type="InterPro" id="IPR017453">
    <property type="entry name" value="GCV_H_sub"/>
</dbReference>
<comment type="subunit">
    <text evidence="3">The glycine cleavage system is composed of four proteins: P, T, L and H.</text>
</comment>
<comment type="caution">
    <text evidence="5">The sequence shown here is derived from an EMBL/GenBank/DDBJ whole genome shotgun (WGS) entry which is preliminary data.</text>
</comment>
<dbReference type="RefSeq" id="WP_167267796.1">
    <property type="nucleotide sequence ID" value="NZ_BAAAVO010000009.1"/>
</dbReference>
<feature type="domain" description="Lipoyl-binding" evidence="4">
    <location>
        <begin position="25"/>
        <end position="107"/>
    </location>
</feature>
<dbReference type="Proteomes" id="UP000802392">
    <property type="component" value="Unassembled WGS sequence"/>
</dbReference>
<dbReference type="InterPro" id="IPR033753">
    <property type="entry name" value="GCV_H/Fam206"/>
</dbReference>
<dbReference type="InterPro" id="IPR002930">
    <property type="entry name" value="GCV_H"/>
</dbReference>
<evidence type="ECO:0000256" key="2">
    <source>
        <dbReference type="ARBA" id="ARBA00022823"/>
    </source>
</evidence>
<dbReference type="InterPro" id="IPR003016">
    <property type="entry name" value="2-oxoA_DH_lipoyl-BS"/>
</dbReference>
<feature type="modified residue" description="N6-lipoyllysine" evidence="3">
    <location>
        <position position="66"/>
    </location>
</feature>
<dbReference type="InterPro" id="IPR011053">
    <property type="entry name" value="Single_hybrid_motif"/>
</dbReference>
<protein>
    <recommendedName>
        <fullName evidence="3">Glycine cleavage system H protein</fullName>
    </recommendedName>
</protein>
<evidence type="ECO:0000313" key="6">
    <source>
        <dbReference type="Proteomes" id="UP000802392"/>
    </source>
</evidence>
<evidence type="ECO:0000256" key="3">
    <source>
        <dbReference type="HAMAP-Rule" id="MF_00272"/>
    </source>
</evidence>
<dbReference type="EMBL" id="JAAOZD010000006">
    <property type="protein sequence ID" value="NIJ02504.1"/>
    <property type="molecule type" value="Genomic_DNA"/>
</dbReference>
<evidence type="ECO:0000256" key="1">
    <source>
        <dbReference type="ARBA" id="ARBA00009249"/>
    </source>
</evidence>
<sequence>MSKVVAGLKYSAEHEWVAPAEGDGPVGIGISAVAADALGDIVYVDLPEIGSSVTAGATCGEVESTKSVSDLYSPVTGEVTGINDAVVSDPALINNDPYGAGWLFKVAATDEGPLMSAEDYAATNGGEL</sequence>
<organism evidence="5 6">
    <name type="scientific">Paenarthrobacter ilicis</name>
    <dbReference type="NCBI Taxonomy" id="43665"/>
    <lineage>
        <taxon>Bacteria</taxon>
        <taxon>Bacillati</taxon>
        <taxon>Actinomycetota</taxon>
        <taxon>Actinomycetes</taxon>
        <taxon>Micrococcales</taxon>
        <taxon>Micrococcaceae</taxon>
        <taxon>Paenarthrobacter</taxon>
    </lineage>
</organism>
<comment type="cofactor">
    <cofactor evidence="3">
        <name>(R)-lipoate</name>
        <dbReference type="ChEBI" id="CHEBI:83088"/>
    </cofactor>
    <text evidence="3">Binds 1 lipoyl cofactor covalently.</text>
</comment>
<dbReference type="NCBIfam" id="TIGR00527">
    <property type="entry name" value="gcvH"/>
    <property type="match status" value="1"/>
</dbReference>
<dbReference type="HAMAP" id="MF_00272">
    <property type="entry name" value="GcvH"/>
    <property type="match status" value="1"/>
</dbReference>
<dbReference type="PANTHER" id="PTHR11715">
    <property type="entry name" value="GLYCINE CLEAVAGE SYSTEM H PROTEIN"/>
    <property type="match status" value="1"/>
</dbReference>
<accession>A0ABX0TIX1</accession>
<gene>
    <name evidence="3" type="primary">gcvH</name>
    <name evidence="5" type="ORF">FHR86_002848</name>
</gene>
<evidence type="ECO:0000313" key="5">
    <source>
        <dbReference type="EMBL" id="NIJ02504.1"/>
    </source>
</evidence>
<reference evidence="5 6" key="1">
    <citation type="submission" date="2020-03" db="EMBL/GenBank/DDBJ databases">
        <title>Genomic Encyclopedia of Type Strains, Phase III (KMG-III): the genomes of soil and plant-associated and newly described type strains.</title>
        <authorList>
            <person name="Whitman W."/>
        </authorList>
    </citation>
    <scope>NUCLEOTIDE SEQUENCE [LARGE SCALE GENOMIC DNA]</scope>
    <source>
        <strain evidence="5 6">CECT 4207</strain>
    </source>
</reference>
<dbReference type="PROSITE" id="PS00189">
    <property type="entry name" value="LIPOYL"/>
    <property type="match status" value="1"/>
</dbReference>
<dbReference type="NCBIfam" id="NF002270">
    <property type="entry name" value="PRK01202.1"/>
    <property type="match status" value="1"/>
</dbReference>
<dbReference type="CDD" id="cd06848">
    <property type="entry name" value="GCS_H"/>
    <property type="match status" value="1"/>
</dbReference>
<dbReference type="Pfam" id="PF01597">
    <property type="entry name" value="GCV_H"/>
    <property type="match status" value="1"/>
</dbReference>
<proteinExistence type="inferred from homology"/>
<comment type="similarity">
    <text evidence="1 3">Belongs to the GcvH family.</text>
</comment>
<dbReference type="InterPro" id="IPR000089">
    <property type="entry name" value="Biotin_lipoyl"/>
</dbReference>
<comment type="function">
    <text evidence="3">The glycine cleavage system catalyzes the degradation of glycine. The H protein shuttles the methylamine group of glycine from the P protein to the T protein.</text>
</comment>